<name>A0A183AUD6_9TREM</name>
<evidence type="ECO:0000256" key="4">
    <source>
        <dbReference type="ARBA" id="ARBA00022790"/>
    </source>
</evidence>
<evidence type="ECO:0000313" key="8">
    <source>
        <dbReference type="WBParaSite" id="ECPE_0001060301-mRNA-1"/>
    </source>
</evidence>
<dbReference type="Proteomes" id="UP000272942">
    <property type="component" value="Unassembled WGS sequence"/>
</dbReference>
<reference evidence="6 7" key="2">
    <citation type="submission" date="2018-11" db="EMBL/GenBank/DDBJ databases">
        <authorList>
            <consortium name="Pathogen Informatics"/>
        </authorList>
    </citation>
    <scope>NUCLEOTIDE SEQUENCE [LARGE SCALE GENOMIC DNA]</scope>
    <source>
        <strain evidence="6 7">Egypt</strain>
    </source>
</reference>
<keyword evidence="3" id="KW-0963">Cytoplasm</keyword>
<keyword evidence="7" id="KW-1185">Reference proteome</keyword>
<organism evidence="8">
    <name type="scientific">Echinostoma caproni</name>
    <dbReference type="NCBI Taxonomy" id="27848"/>
    <lineage>
        <taxon>Eukaryota</taxon>
        <taxon>Metazoa</taxon>
        <taxon>Spiralia</taxon>
        <taxon>Lophotrochozoa</taxon>
        <taxon>Platyhelminthes</taxon>
        <taxon>Trematoda</taxon>
        <taxon>Digenea</taxon>
        <taxon>Plagiorchiida</taxon>
        <taxon>Echinostomata</taxon>
        <taxon>Echinostomatoidea</taxon>
        <taxon>Echinostomatidae</taxon>
        <taxon>Echinostoma</taxon>
    </lineage>
</organism>
<comment type="subcellular location">
    <subcellularLocation>
        <location evidence="2">Cytoplasm</location>
    </subcellularLocation>
    <subcellularLocation>
        <location evidence="1">Nucleus</location>
    </subcellularLocation>
</comment>
<sequence length="197" mass="22290">APVGSPVDQRGRNPYWRSSNKPSGFQYLLNCYVICAFRRFLLPAIPPFIFYAFTQVSPDHCESPTCSIVTQSDLAYFVTLCSLATFDRAELASQVLSSPNVRLLLEAEPACRDMLHSFHQADYAACLGRLNKLRDLLCLDYFLADHVAVLCRAIRNRALCQVGSSHIIRSLCKQSTRQHRKFHFSANTNHWCCGVKN</sequence>
<gene>
    <name evidence="6" type="ORF">ECPE_LOCUS10571</name>
</gene>
<dbReference type="GO" id="GO:0005737">
    <property type="term" value="C:cytoplasm"/>
    <property type="evidence" value="ECO:0007669"/>
    <property type="project" value="UniProtKB-SubCell"/>
</dbReference>
<evidence type="ECO:0000313" key="7">
    <source>
        <dbReference type="Proteomes" id="UP000272942"/>
    </source>
</evidence>
<dbReference type="PANTHER" id="PTHR14145:SF2">
    <property type="entry name" value="COP9 SIGNALOSOME COMPLEX SUBUNIT 1"/>
    <property type="match status" value="1"/>
</dbReference>
<evidence type="ECO:0000256" key="2">
    <source>
        <dbReference type="ARBA" id="ARBA00004496"/>
    </source>
</evidence>
<dbReference type="Gene3D" id="1.25.40.570">
    <property type="match status" value="1"/>
</dbReference>
<dbReference type="WBParaSite" id="ECPE_0001060301-mRNA-1">
    <property type="protein sequence ID" value="ECPE_0001060301-mRNA-1"/>
    <property type="gene ID" value="ECPE_0001060301"/>
</dbReference>
<keyword evidence="5" id="KW-0539">Nucleus</keyword>
<evidence type="ECO:0000313" key="6">
    <source>
        <dbReference type="EMBL" id="VDP87270.1"/>
    </source>
</evidence>
<dbReference type="AlphaFoldDB" id="A0A183AUD6"/>
<protein>
    <submittedName>
        <fullName evidence="8">BTB domain-containing protein</fullName>
    </submittedName>
</protein>
<proteinExistence type="predicted"/>
<dbReference type="GO" id="GO:0008180">
    <property type="term" value="C:COP9 signalosome"/>
    <property type="evidence" value="ECO:0007669"/>
    <property type="project" value="UniProtKB-KW"/>
</dbReference>
<reference evidence="8" key="1">
    <citation type="submission" date="2016-06" db="UniProtKB">
        <authorList>
            <consortium name="WormBaseParasite"/>
        </authorList>
    </citation>
    <scope>IDENTIFICATION</scope>
</reference>
<evidence type="ECO:0000256" key="5">
    <source>
        <dbReference type="ARBA" id="ARBA00023242"/>
    </source>
</evidence>
<dbReference type="PANTHER" id="PTHR14145">
    <property type="entry name" value="26S PROTESOME SUBUNIT 6"/>
    <property type="match status" value="1"/>
</dbReference>
<dbReference type="InterPro" id="IPR019585">
    <property type="entry name" value="Rpn7/CSN1"/>
</dbReference>
<accession>A0A183AUD6</accession>
<keyword evidence="4" id="KW-0736">Signalosome</keyword>
<dbReference type="OrthoDB" id="422427at2759"/>
<evidence type="ECO:0000256" key="1">
    <source>
        <dbReference type="ARBA" id="ARBA00004123"/>
    </source>
</evidence>
<dbReference type="EMBL" id="UZAN01049289">
    <property type="protein sequence ID" value="VDP87270.1"/>
    <property type="molecule type" value="Genomic_DNA"/>
</dbReference>
<evidence type="ECO:0000256" key="3">
    <source>
        <dbReference type="ARBA" id="ARBA00022490"/>
    </source>
</evidence>